<dbReference type="InterPro" id="IPR036390">
    <property type="entry name" value="WH_DNA-bd_sf"/>
</dbReference>
<dbReference type="CDD" id="cd00090">
    <property type="entry name" value="HTH_ARSR"/>
    <property type="match status" value="1"/>
</dbReference>
<dbReference type="SUPFAM" id="SSF46785">
    <property type="entry name" value="Winged helix' DNA-binding domain"/>
    <property type="match status" value="1"/>
</dbReference>
<dbReference type="GO" id="GO:0003700">
    <property type="term" value="F:DNA-binding transcription factor activity"/>
    <property type="evidence" value="ECO:0007669"/>
    <property type="project" value="InterPro"/>
</dbReference>
<protein>
    <recommendedName>
        <fullName evidence="4">HTH arsR-type domain-containing protein</fullName>
    </recommendedName>
</protein>
<evidence type="ECO:0000313" key="5">
    <source>
        <dbReference type="EMBL" id="KGR82614.1"/>
    </source>
</evidence>
<proteinExistence type="predicted"/>
<dbReference type="InterPro" id="IPR051081">
    <property type="entry name" value="HTH_MetalResp_TranReg"/>
</dbReference>
<comment type="caution">
    <text evidence="5">The sequence shown here is derived from an EMBL/GenBank/DDBJ whole genome shotgun (WGS) entry which is preliminary data.</text>
</comment>
<organism evidence="5 6">
    <name type="scientific">Lysinibacillus odysseyi 34hs-1 = NBRC 100172</name>
    <dbReference type="NCBI Taxonomy" id="1220589"/>
    <lineage>
        <taxon>Bacteria</taxon>
        <taxon>Bacillati</taxon>
        <taxon>Bacillota</taxon>
        <taxon>Bacilli</taxon>
        <taxon>Bacillales</taxon>
        <taxon>Bacillaceae</taxon>
        <taxon>Lysinibacillus</taxon>
    </lineage>
</organism>
<dbReference type="NCBIfam" id="NF033788">
    <property type="entry name" value="HTH_metalloreg"/>
    <property type="match status" value="1"/>
</dbReference>
<dbReference type="PANTHER" id="PTHR33154:SF33">
    <property type="entry name" value="TRANSCRIPTIONAL REPRESSOR SDPR"/>
    <property type="match status" value="1"/>
</dbReference>
<accession>A0A0A3ICZ8</accession>
<dbReference type="AlphaFoldDB" id="A0A0A3ICZ8"/>
<keyword evidence="1" id="KW-0805">Transcription regulation</keyword>
<keyword evidence="2" id="KW-0238">DNA-binding</keyword>
<dbReference type="Pfam" id="PF01022">
    <property type="entry name" value="HTH_5"/>
    <property type="match status" value="1"/>
</dbReference>
<dbReference type="InterPro" id="IPR011991">
    <property type="entry name" value="ArsR-like_HTH"/>
</dbReference>
<dbReference type="GO" id="GO:0003677">
    <property type="term" value="F:DNA binding"/>
    <property type="evidence" value="ECO:0007669"/>
    <property type="project" value="UniProtKB-KW"/>
</dbReference>
<dbReference type="SMART" id="SM00418">
    <property type="entry name" value="HTH_ARSR"/>
    <property type="match status" value="1"/>
</dbReference>
<dbReference type="PRINTS" id="PR00778">
    <property type="entry name" value="HTHARSR"/>
</dbReference>
<dbReference type="Proteomes" id="UP000030437">
    <property type="component" value="Unassembled WGS sequence"/>
</dbReference>
<evidence type="ECO:0000256" key="1">
    <source>
        <dbReference type="ARBA" id="ARBA00023015"/>
    </source>
</evidence>
<dbReference type="InterPro" id="IPR001845">
    <property type="entry name" value="HTH_ArsR_DNA-bd_dom"/>
</dbReference>
<keyword evidence="6" id="KW-1185">Reference proteome</keyword>
<dbReference type="InterPro" id="IPR036388">
    <property type="entry name" value="WH-like_DNA-bd_sf"/>
</dbReference>
<evidence type="ECO:0000313" key="6">
    <source>
        <dbReference type="Proteomes" id="UP000030437"/>
    </source>
</evidence>
<reference evidence="5 6" key="1">
    <citation type="submission" date="2014-02" db="EMBL/GenBank/DDBJ databases">
        <title>Draft genome sequence of Lysinibacillus odysseyi NBRC 100172.</title>
        <authorList>
            <person name="Zhang F."/>
            <person name="Wang G."/>
            <person name="Zhang L."/>
        </authorList>
    </citation>
    <scope>NUCLEOTIDE SEQUENCE [LARGE SCALE GENOMIC DNA]</scope>
    <source>
        <strain evidence="5 6">NBRC 100172</strain>
    </source>
</reference>
<dbReference type="STRING" id="1220589.CD32_17260"/>
<feature type="domain" description="HTH arsR-type" evidence="4">
    <location>
        <begin position="1"/>
        <end position="85"/>
    </location>
</feature>
<dbReference type="PANTHER" id="PTHR33154">
    <property type="entry name" value="TRANSCRIPTIONAL REGULATOR, ARSR FAMILY"/>
    <property type="match status" value="1"/>
</dbReference>
<sequence>MAIRLKALADPNRLLILRLLSVKKEYGAKLAEYIGLTTATISHHLDILKKAGLVKEEKIGTIKYFAVDKEQITEMMQSLQHLIGK</sequence>
<dbReference type="EMBL" id="JPVP01000059">
    <property type="protein sequence ID" value="KGR82614.1"/>
    <property type="molecule type" value="Genomic_DNA"/>
</dbReference>
<dbReference type="PROSITE" id="PS50987">
    <property type="entry name" value="HTH_ARSR_2"/>
    <property type="match status" value="1"/>
</dbReference>
<name>A0A0A3ICZ8_9BACI</name>
<keyword evidence="3" id="KW-0804">Transcription</keyword>
<dbReference type="Gene3D" id="1.10.10.10">
    <property type="entry name" value="Winged helix-like DNA-binding domain superfamily/Winged helix DNA-binding domain"/>
    <property type="match status" value="1"/>
</dbReference>
<evidence type="ECO:0000256" key="3">
    <source>
        <dbReference type="ARBA" id="ARBA00023163"/>
    </source>
</evidence>
<evidence type="ECO:0000256" key="2">
    <source>
        <dbReference type="ARBA" id="ARBA00023125"/>
    </source>
</evidence>
<evidence type="ECO:0000259" key="4">
    <source>
        <dbReference type="PROSITE" id="PS50987"/>
    </source>
</evidence>
<gene>
    <name evidence="5" type="ORF">CD32_17260</name>
</gene>
<dbReference type="eggNOG" id="COG0640">
    <property type="taxonomic scope" value="Bacteria"/>
</dbReference>